<evidence type="ECO:0000313" key="3">
    <source>
        <dbReference type="EMBL" id="KAG5633502.1"/>
    </source>
</evidence>
<dbReference type="AlphaFoldDB" id="A0A9P7FQT5"/>
<dbReference type="EMBL" id="JABCKI010007650">
    <property type="protein sequence ID" value="KAG5633502.1"/>
    <property type="molecule type" value="Genomic_DNA"/>
</dbReference>
<accession>A0A9P7FQT5</accession>
<gene>
    <name evidence="4" type="ORF">H0H81_005810</name>
    <name evidence="3" type="ORF">H0H81_007282</name>
    <name evidence="2" type="ORF">H0H81_007564</name>
</gene>
<sequence>MLSLQEMREMPINSSPLRVPSASALSPAQGNSPSESPQQNSSNLDEDGRSSSPTPQPIRQPLLKRSAEDMSQYAEHVSRANKLIKVDELELSKFAKVHFFPLQVLSYLIIHPQLSAPEQMMWTAGKLLKISRHHELLQPPDLVFVVPKTLEASSLQV</sequence>
<protein>
    <submittedName>
        <fullName evidence="3">Uncharacterized protein</fullName>
    </submittedName>
</protein>
<keyword evidence="5" id="KW-1185">Reference proteome</keyword>
<evidence type="ECO:0000313" key="5">
    <source>
        <dbReference type="Proteomes" id="UP000717328"/>
    </source>
</evidence>
<evidence type="ECO:0000256" key="1">
    <source>
        <dbReference type="SAM" id="MobiDB-lite"/>
    </source>
</evidence>
<reference evidence="3" key="1">
    <citation type="submission" date="2021-02" db="EMBL/GenBank/DDBJ databases">
        <authorList>
            <person name="Nieuwenhuis M."/>
            <person name="Van De Peppel L.J.J."/>
        </authorList>
    </citation>
    <scope>NUCLEOTIDE SEQUENCE</scope>
    <source>
        <strain evidence="3">D49</strain>
    </source>
</reference>
<evidence type="ECO:0000313" key="4">
    <source>
        <dbReference type="EMBL" id="KAG5649151.1"/>
    </source>
</evidence>
<name>A0A9P7FQT5_9AGAR</name>
<proteinExistence type="predicted"/>
<dbReference type="EMBL" id="JABCKI010007731">
    <property type="protein sequence ID" value="KAG5633470.1"/>
    <property type="molecule type" value="Genomic_DNA"/>
</dbReference>
<feature type="region of interest" description="Disordered" evidence="1">
    <location>
        <begin position="1"/>
        <end position="70"/>
    </location>
</feature>
<reference evidence="3" key="2">
    <citation type="submission" date="2021-10" db="EMBL/GenBank/DDBJ databases">
        <title>Phylogenomics reveals ancestral predisposition of the termite-cultivated fungus Termitomyces towards a domesticated lifestyle.</title>
        <authorList>
            <person name="Auxier B."/>
            <person name="Grum-Grzhimaylo A."/>
            <person name="Cardenas M.E."/>
            <person name="Lodge J.D."/>
            <person name="Laessoe T."/>
            <person name="Pedersen O."/>
            <person name="Smith M.E."/>
            <person name="Kuyper T.W."/>
            <person name="Franco-Molano E.A."/>
            <person name="Baroni T.J."/>
            <person name="Aanen D.K."/>
        </authorList>
    </citation>
    <scope>NUCLEOTIDE SEQUENCE</scope>
    <source>
        <strain evidence="3">D49</strain>
    </source>
</reference>
<evidence type="ECO:0000313" key="2">
    <source>
        <dbReference type="EMBL" id="KAG5633470.1"/>
    </source>
</evidence>
<dbReference type="OrthoDB" id="3267821at2759"/>
<dbReference type="Proteomes" id="UP000717328">
    <property type="component" value="Unassembled WGS sequence"/>
</dbReference>
<organism evidence="3 5">
    <name type="scientific">Sphagnurus paluster</name>
    <dbReference type="NCBI Taxonomy" id="117069"/>
    <lineage>
        <taxon>Eukaryota</taxon>
        <taxon>Fungi</taxon>
        <taxon>Dikarya</taxon>
        <taxon>Basidiomycota</taxon>
        <taxon>Agaricomycotina</taxon>
        <taxon>Agaricomycetes</taxon>
        <taxon>Agaricomycetidae</taxon>
        <taxon>Agaricales</taxon>
        <taxon>Tricholomatineae</taxon>
        <taxon>Lyophyllaceae</taxon>
        <taxon>Sphagnurus</taxon>
    </lineage>
</organism>
<dbReference type="EMBL" id="JABCKI010001484">
    <property type="protein sequence ID" value="KAG5649151.1"/>
    <property type="molecule type" value="Genomic_DNA"/>
</dbReference>
<feature type="compositionally biased region" description="Low complexity" evidence="1">
    <location>
        <begin position="31"/>
        <end position="43"/>
    </location>
</feature>
<comment type="caution">
    <text evidence="3">The sequence shown here is derived from an EMBL/GenBank/DDBJ whole genome shotgun (WGS) entry which is preliminary data.</text>
</comment>